<dbReference type="AlphaFoldDB" id="A0A1G9WXI9"/>
<gene>
    <name evidence="2" type="ORF">SAMN04488514_11691</name>
</gene>
<accession>A0A1G9WXI9</accession>
<dbReference type="STRING" id="192904.SAMN04488514_11691"/>
<keyword evidence="1" id="KW-0732">Signal</keyword>
<evidence type="ECO:0008006" key="4">
    <source>
        <dbReference type="Google" id="ProtNLM"/>
    </source>
</evidence>
<dbReference type="Proteomes" id="UP000199440">
    <property type="component" value="Unassembled WGS sequence"/>
</dbReference>
<protein>
    <recommendedName>
        <fullName evidence="4">Neutral/alkaline non-lysosomal ceramidase, N-terminal</fullName>
    </recommendedName>
</protein>
<sequence>MSINFRIQINWNHYIFLCCSSLLLFQSSALNGQVTSEGVFLAGAATSNITPKIGTSINGNFRDVKVQNIHDETHARSIVLDDGNTCLAFVVMDLCMVTREILDKAKARAHEETGIPVENMLMSAIHTHSGGTAVSVFQSDPDPAYVDLLSERAADALISAYRNRRPARIGWGVGHEPSQVFNRRWRMKPGTLMPNPFGGQDQIKMNPGVENPDLVEPAGPVDTEVPVISVQALDGTPIALLANYSLHYVGGTVSGDVSADYFGMFSARIGELLGVNDNNKTPPFVGIMTNGTSGDINNIHWAGKKSTPQPPYEQMRKVANILADEVHKTILDIDYKDYVSLASLQKEISLGVRRPDNQEVKRAQEIVSNAKEPVMMTAEEVYARETLFMKDYPERVSVILQAFRIGDLAITAIPAEVFAEIGLEIKAKSPFKPTFTIELANGYNGYLPTPAQHKLGGYETWRARSSYLEVEASPKITNILFELLNKLHSLQPN</sequence>
<evidence type="ECO:0000313" key="2">
    <source>
        <dbReference type="EMBL" id="SDM88886.1"/>
    </source>
</evidence>
<name>A0A1G9WXI9_9FLAO</name>
<feature type="chain" id="PRO_5011684404" description="Neutral/alkaline non-lysosomal ceramidase, N-terminal" evidence="1">
    <location>
        <begin position="33"/>
        <end position="493"/>
    </location>
</feature>
<evidence type="ECO:0000313" key="3">
    <source>
        <dbReference type="Proteomes" id="UP000199440"/>
    </source>
</evidence>
<dbReference type="OrthoDB" id="9122572at2"/>
<keyword evidence="3" id="KW-1185">Reference proteome</keyword>
<reference evidence="2 3" key="1">
    <citation type="submission" date="2016-10" db="EMBL/GenBank/DDBJ databases">
        <authorList>
            <person name="de Groot N.N."/>
        </authorList>
    </citation>
    <scope>NUCLEOTIDE SEQUENCE [LARGE SCALE GENOMIC DNA]</scope>
    <source>
        <strain evidence="2 3">DSM 19886</strain>
    </source>
</reference>
<dbReference type="EMBL" id="FNGV01000016">
    <property type="protein sequence ID" value="SDM88886.1"/>
    <property type="molecule type" value="Genomic_DNA"/>
</dbReference>
<feature type="signal peptide" evidence="1">
    <location>
        <begin position="1"/>
        <end position="32"/>
    </location>
</feature>
<dbReference type="RefSeq" id="WP_143017667.1">
    <property type="nucleotide sequence ID" value="NZ_FNGV01000016.1"/>
</dbReference>
<organism evidence="2 3">
    <name type="scientific">Kriegella aquimaris</name>
    <dbReference type="NCBI Taxonomy" id="192904"/>
    <lineage>
        <taxon>Bacteria</taxon>
        <taxon>Pseudomonadati</taxon>
        <taxon>Bacteroidota</taxon>
        <taxon>Flavobacteriia</taxon>
        <taxon>Flavobacteriales</taxon>
        <taxon>Flavobacteriaceae</taxon>
        <taxon>Kriegella</taxon>
    </lineage>
</organism>
<proteinExistence type="predicted"/>
<evidence type="ECO:0000256" key="1">
    <source>
        <dbReference type="SAM" id="SignalP"/>
    </source>
</evidence>